<dbReference type="PANTHER" id="PTHR11472">
    <property type="entry name" value="DNA REPAIR DEAD HELICASE RAD3/XP-D SUBFAMILY MEMBER"/>
    <property type="match status" value="1"/>
</dbReference>
<keyword evidence="6" id="KW-0378">Hydrolase</keyword>
<dbReference type="GO" id="GO:1901836">
    <property type="term" value="P:regulation of transcription of nucleolar large rRNA by RNA polymerase I"/>
    <property type="evidence" value="ECO:0007669"/>
    <property type="project" value="Ensembl"/>
</dbReference>
<evidence type="ECO:0000256" key="15">
    <source>
        <dbReference type="SAM" id="MobiDB-lite"/>
    </source>
</evidence>
<reference evidence="17" key="2">
    <citation type="submission" date="2025-09" db="UniProtKB">
        <authorList>
            <consortium name="Ensembl"/>
        </authorList>
    </citation>
    <scope>IDENTIFICATION</scope>
</reference>
<keyword evidence="10" id="KW-0408">Iron</keyword>
<evidence type="ECO:0000256" key="2">
    <source>
        <dbReference type="ARBA" id="ARBA00004123"/>
    </source>
</evidence>
<evidence type="ECO:0000256" key="10">
    <source>
        <dbReference type="ARBA" id="ARBA00023004"/>
    </source>
</evidence>
<comment type="similarity">
    <text evidence="3">Belongs to the DEAD box helicase family. DEAH subfamily. DDX11/CHL1 sub-subfamily.</text>
</comment>
<dbReference type="NCBIfam" id="TIGR00604">
    <property type="entry name" value="rad3"/>
    <property type="match status" value="1"/>
</dbReference>
<dbReference type="SUPFAM" id="SSF52540">
    <property type="entry name" value="P-loop containing nucleoside triphosphate hydrolases"/>
    <property type="match status" value="1"/>
</dbReference>
<proteinExistence type="inferred from homology"/>
<dbReference type="SMART" id="SM00491">
    <property type="entry name" value="HELICc2"/>
    <property type="match status" value="1"/>
</dbReference>
<evidence type="ECO:0000256" key="5">
    <source>
        <dbReference type="ARBA" id="ARBA00022741"/>
    </source>
</evidence>
<dbReference type="GO" id="GO:0016818">
    <property type="term" value="F:hydrolase activity, acting on acid anhydrides, in phosphorus-containing anhydrides"/>
    <property type="evidence" value="ECO:0007669"/>
    <property type="project" value="InterPro"/>
</dbReference>
<accession>A0A8C1HVV2</accession>
<dbReference type="Proteomes" id="UP001108240">
    <property type="component" value="Unplaced"/>
</dbReference>
<dbReference type="FunFam" id="3.40.50.300:FF:002969">
    <property type="entry name" value="Putative ATP-dependent DNA helicase DDX11"/>
    <property type="match status" value="1"/>
</dbReference>
<dbReference type="GO" id="GO:0003677">
    <property type="term" value="F:DNA binding"/>
    <property type="evidence" value="ECO:0007669"/>
    <property type="project" value="UniProtKB-KW"/>
</dbReference>
<dbReference type="OMA" id="QTHQFRD"/>
<keyword evidence="18" id="KW-1185">Reference proteome</keyword>
<keyword evidence="14" id="KW-0539">Nucleus</keyword>
<dbReference type="InterPro" id="IPR045028">
    <property type="entry name" value="DinG/Rad3-like"/>
</dbReference>
<evidence type="ECO:0000256" key="12">
    <source>
        <dbReference type="ARBA" id="ARBA00023125"/>
    </source>
</evidence>
<dbReference type="GO" id="GO:0005634">
    <property type="term" value="C:nucleus"/>
    <property type="evidence" value="ECO:0007669"/>
    <property type="project" value="UniProtKB-SubCell"/>
</dbReference>
<keyword evidence="4" id="KW-0479">Metal-binding</keyword>
<evidence type="ECO:0000256" key="11">
    <source>
        <dbReference type="ARBA" id="ARBA00023014"/>
    </source>
</evidence>
<name>A0A8C1HVV2_CYPCA</name>
<dbReference type="GO" id="GO:0034085">
    <property type="term" value="P:establishment of sister chromatid cohesion"/>
    <property type="evidence" value="ECO:0007669"/>
    <property type="project" value="TreeGrafter"/>
</dbReference>
<dbReference type="InterPro" id="IPR027417">
    <property type="entry name" value="P-loop_NTPase"/>
</dbReference>
<dbReference type="Ensembl" id="ENSCCRT00000085602.2">
    <property type="protein sequence ID" value="ENSCCRP00000078912.2"/>
    <property type="gene ID" value="ENSCCRG00000041966.2"/>
</dbReference>
<dbReference type="FunFam" id="3.40.50.300:FF:000909">
    <property type="entry name" value="Putative ATP-dependent RNA helicase DDX11"/>
    <property type="match status" value="1"/>
</dbReference>
<dbReference type="PANTHER" id="PTHR11472:SF41">
    <property type="entry name" value="ATP-DEPENDENT DNA HELICASE DDX11-RELATED"/>
    <property type="match status" value="1"/>
</dbReference>
<dbReference type="AlphaFoldDB" id="A0A8C1HVV2"/>
<evidence type="ECO:0000256" key="3">
    <source>
        <dbReference type="ARBA" id="ARBA00008435"/>
    </source>
</evidence>
<dbReference type="Pfam" id="PF13307">
    <property type="entry name" value="Helicase_C_2"/>
    <property type="match status" value="1"/>
</dbReference>
<dbReference type="GO" id="GO:0003678">
    <property type="term" value="F:DNA helicase activity"/>
    <property type="evidence" value="ECO:0007669"/>
    <property type="project" value="InterPro"/>
</dbReference>
<keyword evidence="13" id="KW-0413">Isomerase</keyword>
<dbReference type="Pfam" id="PF06733">
    <property type="entry name" value="DEAD_2"/>
    <property type="match status" value="1"/>
</dbReference>
<dbReference type="GO" id="GO:0051536">
    <property type="term" value="F:iron-sulfur cluster binding"/>
    <property type="evidence" value="ECO:0007669"/>
    <property type="project" value="UniProtKB-KW"/>
</dbReference>
<dbReference type="GO" id="GO:1990700">
    <property type="term" value="P:nucleolar chromatin organization"/>
    <property type="evidence" value="ECO:0007669"/>
    <property type="project" value="Ensembl"/>
</dbReference>
<keyword evidence="9" id="KW-0694">RNA-binding</keyword>
<dbReference type="InterPro" id="IPR013020">
    <property type="entry name" value="Rad3/Chl1-like"/>
</dbReference>
<comment type="subcellular location">
    <subcellularLocation>
        <location evidence="2">Nucleus</location>
    </subcellularLocation>
</comment>
<dbReference type="GO" id="GO:0005524">
    <property type="term" value="F:ATP binding"/>
    <property type="evidence" value="ECO:0007669"/>
    <property type="project" value="UniProtKB-KW"/>
</dbReference>
<sequence>MELISLLGMDLVIHGEYLTQSESGLIMESRSSRFPFPFQPYTIQESFMEALYTALDQGKVGIFESPTGTGKSLSLICGALTWLRDYEEQKKLEAARLLDGPEKKCDAVKEENSTSQPSEPDWVSEFVQKKAERDMVNKLKDEELKRKKREERLEMIRHNAQLRYAMKRKASEDDEAVKLLQLSREGAESETLNPEEEGLIVAEYESDDEATPKSRVCDEDDDEDLEEDHVTKIYYCSRTHSQLAQFVHEVQKSPYGAAVRLVNLGSRQNLCINPEVVRLGNVQMMNDRCLEMQKNKHEKQEKASDSETKRRRGVAKATCPFSGFENLMAMRDEVLVKVRDVEQLLQHGRETHTCPYYSTRMAIPAAQVVVLPYQSLLHASTRKASGIKLKDQIVIIDEAHNLTDTISAIHSAEISGAQFCRAHSQLSQYCERYRSRLKAKNLMYIKQILFVLEGLVRTLGGKVGQNPNTQSCQPGSELLTINDFLFKAQVDNINLFKVQKYFEKSMISHKLCGFVEKYEGSGVNTHSGSKNKENRRTEGLGRFLQTLQNKPTDVSEQQMAVEDKPIMASPMMLVESFLFALTNSNKDGRVMIQRQECLSQSSLKFLLLNAAVHFAQIVQECRAVIIAGGTMQPVADFKEQLLFSAGVTEDRILEFSCGHVIPPENILPIVLCAGPSGQQLEFTFQTRDTPQMMEETGRVLSNLCNIVPGGVVCFFPSYEYEKRILGHWESTGILQRLQSKKKIFQEPKKASQVEQVLSDYSKCIQRCSNAGSGQTGALLFSVVGGKMSEGINFSDDLGRCIVMVGMPYPNIKSPELQEKMAYLDKHMPHIGGKSPGKALIENLCMKAVNQSIGRAIRHRGDYACIVLCDHRYARSGTLQKLPEWIRSSTHTHTTFGPAFASVRRFFLEKRQRPPL</sequence>
<dbReference type="InterPro" id="IPR006555">
    <property type="entry name" value="ATP-dep_Helicase_C"/>
</dbReference>
<dbReference type="PROSITE" id="PS51193">
    <property type="entry name" value="HELICASE_ATP_BIND_2"/>
    <property type="match status" value="1"/>
</dbReference>
<keyword evidence="11" id="KW-0411">Iron-sulfur</keyword>
<evidence type="ECO:0000256" key="14">
    <source>
        <dbReference type="ARBA" id="ARBA00023242"/>
    </source>
</evidence>
<reference evidence="17" key="1">
    <citation type="submission" date="2025-08" db="UniProtKB">
        <authorList>
            <consortium name="Ensembl"/>
        </authorList>
    </citation>
    <scope>IDENTIFICATION</scope>
</reference>
<keyword evidence="7" id="KW-0347">Helicase</keyword>
<keyword evidence="8" id="KW-0067">ATP-binding</keyword>
<keyword evidence="5" id="KW-0547">Nucleotide-binding</keyword>
<feature type="domain" description="Helicase ATP-binding" evidence="16">
    <location>
        <begin position="30"/>
        <end position="449"/>
    </location>
</feature>
<dbReference type="GO" id="GO:0046872">
    <property type="term" value="F:metal ion binding"/>
    <property type="evidence" value="ECO:0007669"/>
    <property type="project" value="UniProtKB-KW"/>
</dbReference>
<evidence type="ECO:0000256" key="9">
    <source>
        <dbReference type="ARBA" id="ARBA00022884"/>
    </source>
</evidence>
<evidence type="ECO:0000313" key="18">
    <source>
        <dbReference type="Proteomes" id="UP001108240"/>
    </source>
</evidence>
<keyword evidence="12" id="KW-0238">DNA-binding</keyword>
<evidence type="ECO:0000256" key="1">
    <source>
        <dbReference type="ARBA" id="ARBA00001966"/>
    </source>
</evidence>
<organism evidence="17 18">
    <name type="scientific">Cyprinus carpio carpio</name>
    <dbReference type="NCBI Taxonomy" id="630221"/>
    <lineage>
        <taxon>Eukaryota</taxon>
        <taxon>Metazoa</taxon>
        <taxon>Chordata</taxon>
        <taxon>Craniata</taxon>
        <taxon>Vertebrata</taxon>
        <taxon>Euteleostomi</taxon>
        <taxon>Actinopterygii</taxon>
        <taxon>Neopterygii</taxon>
        <taxon>Teleostei</taxon>
        <taxon>Ostariophysi</taxon>
        <taxon>Cypriniformes</taxon>
        <taxon>Cyprinidae</taxon>
        <taxon>Cyprininae</taxon>
        <taxon>Cyprinus</taxon>
    </lineage>
</organism>
<dbReference type="GO" id="GO:0009303">
    <property type="term" value="P:rRNA transcription"/>
    <property type="evidence" value="ECO:0007669"/>
    <property type="project" value="Ensembl"/>
</dbReference>
<evidence type="ECO:0000256" key="4">
    <source>
        <dbReference type="ARBA" id="ARBA00022723"/>
    </source>
</evidence>
<dbReference type="SMART" id="SM00488">
    <property type="entry name" value="DEXDc2"/>
    <property type="match status" value="1"/>
</dbReference>
<dbReference type="InterPro" id="IPR010614">
    <property type="entry name" value="RAD3-like_helicase_DEAD"/>
</dbReference>
<dbReference type="CDD" id="cd18788">
    <property type="entry name" value="SF2_C_XPD"/>
    <property type="match status" value="1"/>
</dbReference>
<evidence type="ECO:0000256" key="6">
    <source>
        <dbReference type="ARBA" id="ARBA00022801"/>
    </source>
</evidence>
<dbReference type="Gene3D" id="3.40.50.300">
    <property type="entry name" value="P-loop containing nucleotide triphosphate hydrolases"/>
    <property type="match status" value="3"/>
</dbReference>
<comment type="cofactor">
    <cofactor evidence="1">
        <name>[4Fe-4S] cluster</name>
        <dbReference type="ChEBI" id="CHEBI:49883"/>
    </cofactor>
</comment>
<evidence type="ECO:0000256" key="13">
    <source>
        <dbReference type="ARBA" id="ARBA00023235"/>
    </source>
</evidence>
<dbReference type="GeneTree" id="ENSGT00950000182970"/>
<evidence type="ECO:0000256" key="7">
    <source>
        <dbReference type="ARBA" id="ARBA00022806"/>
    </source>
</evidence>
<dbReference type="GO" id="GO:0003723">
    <property type="term" value="F:RNA binding"/>
    <property type="evidence" value="ECO:0007669"/>
    <property type="project" value="UniProtKB-KW"/>
</dbReference>
<feature type="compositionally biased region" description="Basic and acidic residues" evidence="15">
    <location>
        <begin position="293"/>
        <end position="308"/>
    </location>
</feature>
<feature type="region of interest" description="Disordered" evidence="15">
    <location>
        <begin position="203"/>
        <end position="223"/>
    </location>
</feature>
<dbReference type="InterPro" id="IPR014013">
    <property type="entry name" value="Helic_SF1/SF2_ATP-bd_DinG/Rad3"/>
</dbReference>
<feature type="region of interest" description="Disordered" evidence="15">
    <location>
        <begin position="293"/>
        <end position="312"/>
    </location>
</feature>
<protein>
    <submittedName>
        <fullName evidence="17">DEAD/H (Asp-Glu-Ala-Asp/His) box helicase 11</fullName>
    </submittedName>
</protein>
<evidence type="ECO:0000313" key="17">
    <source>
        <dbReference type="Ensembl" id="ENSCCRP00000078912.2"/>
    </source>
</evidence>
<evidence type="ECO:0000259" key="16">
    <source>
        <dbReference type="PROSITE" id="PS51193"/>
    </source>
</evidence>
<dbReference type="InterPro" id="IPR006554">
    <property type="entry name" value="Helicase-like_DEXD_c2"/>
</dbReference>
<evidence type="ECO:0000256" key="8">
    <source>
        <dbReference type="ARBA" id="ARBA00022840"/>
    </source>
</evidence>